<dbReference type="Proteomes" id="UP000233837">
    <property type="component" value="Unassembled WGS sequence"/>
</dbReference>
<keyword evidence="2" id="KW-1185">Reference proteome</keyword>
<dbReference type="EMBL" id="KZ503744">
    <property type="protein sequence ID" value="PKU61735.1"/>
    <property type="molecule type" value="Genomic_DNA"/>
</dbReference>
<evidence type="ECO:0000313" key="1">
    <source>
        <dbReference type="EMBL" id="PKU61735.1"/>
    </source>
</evidence>
<evidence type="ECO:0000313" key="2">
    <source>
        <dbReference type="Proteomes" id="UP000233837"/>
    </source>
</evidence>
<protein>
    <submittedName>
        <fullName evidence="1">Uncharacterized protein</fullName>
    </submittedName>
</protein>
<gene>
    <name evidence="1" type="ORF">MA16_Dca024624</name>
</gene>
<organism evidence="1 2">
    <name type="scientific">Dendrobium catenatum</name>
    <dbReference type="NCBI Taxonomy" id="906689"/>
    <lineage>
        <taxon>Eukaryota</taxon>
        <taxon>Viridiplantae</taxon>
        <taxon>Streptophyta</taxon>
        <taxon>Embryophyta</taxon>
        <taxon>Tracheophyta</taxon>
        <taxon>Spermatophyta</taxon>
        <taxon>Magnoliopsida</taxon>
        <taxon>Liliopsida</taxon>
        <taxon>Asparagales</taxon>
        <taxon>Orchidaceae</taxon>
        <taxon>Epidendroideae</taxon>
        <taxon>Malaxideae</taxon>
        <taxon>Dendrobiinae</taxon>
        <taxon>Dendrobium</taxon>
    </lineage>
</organism>
<dbReference type="AlphaFoldDB" id="A0A2I0VE96"/>
<reference evidence="1 2" key="1">
    <citation type="journal article" date="2016" name="Sci. Rep.">
        <title>The Dendrobium catenatum Lindl. genome sequence provides insights into polysaccharide synthase, floral development and adaptive evolution.</title>
        <authorList>
            <person name="Zhang G.Q."/>
            <person name="Xu Q."/>
            <person name="Bian C."/>
            <person name="Tsai W.C."/>
            <person name="Yeh C.M."/>
            <person name="Liu K.W."/>
            <person name="Yoshida K."/>
            <person name="Zhang L.S."/>
            <person name="Chang S.B."/>
            <person name="Chen F."/>
            <person name="Shi Y."/>
            <person name="Su Y.Y."/>
            <person name="Zhang Y.Q."/>
            <person name="Chen L.J."/>
            <person name="Yin Y."/>
            <person name="Lin M."/>
            <person name="Huang H."/>
            <person name="Deng H."/>
            <person name="Wang Z.W."/>
            <person name="Zhu S.L."/>
            <person name="Zhao X."/>
            <person name="Deng C."/>
            <person name="Niu S.C."/>
            <person name="Huang J."/>
            <person name="Wang M."/>
            <person name="Liu G.H."/>
            <person name="Yang H.J."/>
            <person name="Xiao X.J."/>
            <person name="Hsiao Y.Y."/>
            <person name="Wu W.L."/>
            <person name="Chen Y.Y."/>
            <person name="Mitsuda N."/>
            <person name="Ohme-Takagi M."/>
            <person name="Luo Y.B."/>
            <person name="Van de Peer Y."/>
            <person name="Liu Z.J."/>
        </authorList>
    </citation>
    <scope>NUCLEOTIDE SEQUENCE [LARGE SCALE GENOMIC DNA]</scope>
    <source>
        <tissue evidence="1">The whole plant</tissue>
    </source>
</reference>
<name>A0A2I0VE96_9ASPA</name>
<reference evidence="1 2" key="2">
    <citation type="journal article" date="2017" name="Nature">
        <title>The Apostasia genome and the evolution of orchids.</title>
        <authorList>
            <person name="Zhang G.Q."/>
            <person name="Liu K.W."/>
            <person name="Li Z."/>
            <person name="Lohaus R."/>
            <person name="Hsiao Y.Y."/>
            <person name="Niu S.C."/>
            <person name="Wang J.Y."/>
            <person name="Lin Y.C."/>
            <person name="Xu Q."/>
            <person name="Chen L.J."/>
            <person name="Yoshida K."/>
            <person name="Fujiwara S."/>
            <person name="Wang Z.W."/>
            <person name="Zhang Y.Q."/>
            <person name="Mitsuda N."/>
            <person name="Wang M."/>
            <person name="Liu G.H."/>
            <person name="Pecoraro L."/>
            <person name="Huang H.X."/>
            <person name="Xiao X.J."/>
            <person name="Lin M."/>
            <person name="Wu X.Y."/>
            <person name="Wu W.L."/>
            <person name="Chen Y.Y."/>
            <person name="Chang S.B."/>
            <person name="Sakamoto S."/>
            <person name="Ohme-Takagi M."/>
            <person name="Yagi M."/>
            <person name="Zeng S.J."/>
            <person name="Shen C.Y."/>
            <person name="Yeh C.M."/>
            <person name="Luo Y.B."/>
            <person name="Tsai W.C."/>
            <person name="Van de Peer Y."/>
            <person name="Liu Z.J."/>
        </authorList>
    </citation>
    <scope>NUCLEOTIDE SEQUENCE [LARGE SCALE GENOMIC DNA]</scope>
    <source>
        <tissue evidence="1">The whole plant</tissue>
    </source>
</reference>
<accession>A0A2I0VE96</accession>
<sequence>MVVASSISKHVLRVNEDIEIPVRGGVLGDNVHTNPCPNVAGPSLVDLPPLNLVNINESHVALSSASLPVNSFGALVSDAAACSSGSLVVSSGLVVYGAVEGEDYDEAVLFTTGKTPKSGVFSGGYARLFRDFMDYWRLYGGFPAAGKNSIGNIYQRCFTGGLCRRRFSGGVYHR</sequence>
<proteinExistence type="predicted"/>